<protein>
    <submittedName>
        <fullName evidence="1">Uncharacterized protein</fullName>
    </submittedName>
</protein>
<dbReference type="EMBL" id="LUXM01000028">
    <property type="protein sequence ID" value="KZU94875.1"/>
    <property type="molecule type" value="Genomic_DNA"/>
</dbReference>
<dbReference type="RefSeq" id="WP_016526893.1">
    <property type="nucleotide sequence ID" value="NZ_BPVY01000006.1"/>
</dbReference>
<dbReference type="PATRIC" id="fig|1590.152.peg.344"/>
<name>A0A165DJU1_LACPN</name>
<sequence>MSFDNQLSSQFKDQEDSYNAIILLYDYSYDKEQVVRKIATGENYRINYIGTVIYEDE</sequence>
<evidence type="ECO:0000313" key="2">
    <source>
        <dbReference type="Proteomes" id="UP000076882"/>
    </source>
</evidence>
<reference evidence="1 2" key="1">
    <citation type="submission" date="2016-03" db="EMBL/GenBank/DDBJ databases">
        <title>Comparative genomics of 54 Lactobacillus plantarum strains reveals genomic uncoupling from niche constraints.</title>
        <authorList>
            <person name="Martino M.E."/>
        </authorList>
    </citation>
    <scope>NUCLEOTIDE SEQUENCE [LARGE SCALE GENOMIC DNA]</scope>
    <source>
        <strain evidence="1 2">19.1</strain>
    </source>
</reference>
<organism evidence="1 2">
    <name type="scientific">Lactiplantibacillus plantarum</name>
    <name type="common">Lactobacillus plantarum</name>
    <dbReference type="NCBI Taxonomy" id="1590"/>
    <lineage>
        <taxon>Bacteria</taxon>
        <taxon>Bacillati</taxon>
        <taxon>Bacillota</taxon>
        <taxon>Bacilli</taxon>
        <taxon>Lactobacillales</taxon>
        <taxon>Lactobacillaceae</taxon>
        <taxon>Lactiplantibacillus</taxon>
    </lineage>
</organism>
<dbReference type="Proteomes" id="UP000076882">
    <property type="component" value="Unassembled WGS sequence"/>
</dbReference>
<proteinExistence type="predicted"/>
<dbReference type="AlphaFoldDB" id="A0A165DJU1"/>
<gene>
    <name evidence="1" type="ORF">Lp19_1664</name>
</gene>
<accession>A0A165DJU1</accession>
<evidence type="ECO:0000313" key="1">
    <source>
        <dbReference type="EMBL" id="KZU94875.1"/>
    </source>
</evidence>
<comment type="caution">
    <text evidence="1">The sequence shown here is derived from an EMBL/GenBank/DDBJ whole genome shotgun (WGS) entry which is preliminary data.</text>
</comment>